<dbReference type="InterPro" id="IPR016032">
    <property type="entry name" value="Sig_transdc_resp-reg_C-effctor"/>
</dbReference>
<dbReference type="GO" id="GO:0000156">
    <property type="term" value="F:phosphorelay response regulator activity"/>
    <property type="evidence" value="ECO:0007669"/>
    <property type="project" value="TreeGrafter"/>
</dbReference>
<dbReference type="InterPro" id="IPR039420">
    <property type="entry name" value="WalR-like"/>
</dbReference>
<evidence type="ECO:0000256" key="6">
    <source>
        <dbReference type="ARBA" id="ARBA00023026"/>
    </source>
</evidence>
<protein>
    <recommendedName>
        <fullName evidence="11">Heme response regulator HssR</fullName>
    </recommendedName>
</protein>
<dbReference type="AlphaFoldDB" id="A0A1G6I1U6"/>
<dbReference type="SMART" id="SM00862">
    <property type="entry name" value="Trans_reg_C"/>
    <property type="match status" value="1"/>
</dbReference>
<comment type="function">
    <text evidence="10">Member of the two-component regulatory system HssS/HssR involved in intracellular heme homeostasis and tempering of staphylococcal virulence. Phosphorylated HssR binds to a direct repeat sequence within hrtAB promoter and activates the expression of hrtAB, an efflux pump, in response to extracellular heme, hemin, hemoglobin or blood.</text>
</comment>
<keyword evidence="8" id="KW-0010">Activator</keyword>
<keyword evidence="5" id="KW-0805">Transcription regulation</keyword>
<accession>A0A1G6I1U6</accession>
<gene>
    <name evidence="16" type="ORF">SAMN05421663_101121</name>
</gene>
<feature type="domain" description="OmpR/PhoB-type" evidence="15">
    <location>
        <begin position="125"/>
        <end position="223"/>
    </location>
</feature>
<feature type="modified residue" description="4-aspartylphosphate" evidence="12">
    <location>
        <position position="52"/>
    </location>
</feature>
<comment type="subcellular location">
    <subcellularLocation>
        <location evidence="1">Cytoplasm</location>
    </subcellularLocation>
</comment>
<evidence type="ECO:0000313" key="17">
    <source>
        <dbReference type="Proteomes" id="UP000198666"/>
    </source>
</evidence>
<dbReference type="PANTHER" id="PTHR48111:SF49">
    <property type="entry name" value="HEME RESPONSE REGULATOR HSSR"/>
    <property type="match status" value="1"/>
</dbReference>
<dbReference type="CDD" id="cd17574">
    <property type="entry name" value="REC_OmpR"/>
    <property type="match status" value="1"/>
</dbReference>
<dbReference type="Proteomes" id="UP000198666">
    <property type="component" value="Unassembled WGS sequence"/>
</dbReference>
<dbReference type="InterPro" id="IPR001867">
    <property type="entry name" value="OmpR/PhoB-type_DNA-bd"/>
</dbReference>
<evidence type="ECO:0000313" key="16">
    <source>
        <dbReference type="EMBL" id="SDC00507.1"/>
    </source>
</evidence>
<name>A0A1G6I1U6_9BACI</name>
<dbReference type="SUPFAM" id="SSF46894">
    <property type="entry name" value="C-terminal effector domain of the bipartite response regulators"/>
    <property type="match status" value="1"/>
</dbReference>
<sequence>MIKILVVDDDLLTRQFIQLLLTEEGYAVSVAEDGMAAWRVLQQDIFNLVVVDVMMPFLDGFTLTAKIKQEMDIPVIVLTAKGQMEDKEQGFLAGTDDYLVKPFEGKELIFRIKALLRRYFRSTEEESIQVGSTIVNKKSYEVRVGRRTFLLPLKEFELLYFLLSHPEQAFTRQQLIDSVWGMEFQGDDRTVDVHIKRLRDRFAELSKDFSIKTIRGVGYAAEMR</sequence>
<evidence type="ECO:0000256" key="1">
    <source>
        <dbReference type="ARBA" id="ARBA00004496"/>
    </source>
</evidence>
<evidence type="ECO:0000256" key="10">
    <source>
        <dbReference type="ARBA" id="ARBA00037471"/>
    </source>
</evidence>
<dbReference type="GO" id="GO:0006355">
    <property type="term" value="P:regulation of DNA-templated transcription"/>
    <property type="evidence" value="ECO:0007669"/>
    <property type="project" value="InterPro"/>
</dbReference>
<evidence type="ECO:0000256" key="7">
    <source>
        <dbReference type="ARBA" id="ARBA00023125"/>
    </source>
</evidence>
<dbReference type="GO" id="GO:0005829">
    <property type="term" value="C:cytosol"/>
    <property type="evidence" value="ECO:0007669"/>
    <property type="project" value="TreeGrafter"/>
</dbReference>
<evidence type="ECO:0000256" key="13">
    <source>
        <dbReference type="PROSITE-ProRule" id="PRU01091"/>
    </source>
</evidence>
<dbReference type="EMBL" id="FMZB01000001">
    <property type="protein sequence ID" value="SDC00507.1"/>
    <property type="molecule type" value="Genomic_DNA"/>
</dbReference>
<evidence type="ECO:0000256" key="2">
    <source>
        <dbReference type="ARBA" id="ARBA00022490"/>
    </source>
</evidence>
<dbReference type="InterPro" id="IPR001789">
    <property type="entry name" value="Sig_transdc_resp-reg_receiver"/>
</dbReference>
<evidence type="ECO:0000256" key="5">
    <source>
        <dbReference type="ARBA" id="ARBA00023015"/>
    </source>
</evidence>
<dbReference type="InterPro" id="IPR036388">
    <property type="entry name" value="WH-like_DNA-bd_sf"/>
</dbReference>
<dbReference type="CDD" id="cd00383">
    <property type="entry name" value="trans_reg_C"/>
    <property type="match status" value="1"/>
</dbReference>
<evidence type="ECO:0000256" key="12">
    <source>
        <dbReference type="PROSITE-ProRule" id="PRU00169"/>
    </source>
</evidence>
<dbReference type="PROSITE" id="PS50110">
    <property type="entry name" value="RESPONSE_REGULATORY"/>
    <property type="match status" value="1"/>
</dbReference>
<evidence type="ECO:0000256" key="3">
    <source>
        <dbReference type="ARBA" id="ARBA00022553"/>
    </source>
</evidence>
<dbReference type="STRING" id="361279.SAMN05421663_101121"/>
<dbReference type="InterPro" id="IPR011006">
    <property type="entry name" value="CheY-like_superfamily"/>
</dbReference>
<dbReference type="SMART" id="SM00448">
    <property type="entry name" value="REC"/>
    <property type="match status" value="1"/>
</dbReference>
<keyword evidence="9" id="KW-0804">Transcription</keyword>
<keyword evidence="6" id="KW-0843">Virulence</keyword>
<evidence type="ECO:0000256" key="8">
    <source>
        <dbReference type="ARBA" id="ARBA00023159"/>
    </source>
</evidence>
<dbReference type="Gene3D" id="3.40.50.2300">
    <property type="match status" value="1"/>
</dbReference>
<dbReference type="SUPFAM" id="SSF52172">
    <property type="entry name" value="CheY-like"/>
    <property type="match status" value="1"/>
</dbReference>
<dbReference type="Gene3D" id="1.10.10.10">
    <property type="entry name" value="Winged helix-like DNA-binding domain superfamily/Winged helix DNA-binding domain"/>
    <property type="match status" value="1"/>
</dbReference>
<dbReference type="PROSITE" id="PS51755">
    <property type="entry name" value="OMPR_PHOB"/>
    <property type="match status" value="1"/>
</dbReference>
<dbReference type="Gene3D" id="6.10.250.690">
    <property type="match status" value="1"/>
</dbReference>
<keyword evidence="7 13" id="KW-0238">DNA-binding</keyword>
<evidence type="ECO:0000256" key="9">
    <source>
        <dbReference type="ARBA" id="ARBA00023163"/>
    </source>
</evidence>
<organism evidence="16 17">
    <name type="scientific">Terribacillus halophilus</name>
    <dbReference type="NCBI Taxonomy" id="361279"/>
    <lineage>
        <taxon>Bacteria</taxon>
        <taxon>Bacillati</taxon>
        <taxon>Bacillota</taxon>
        <taxon>Bacilli</taxon>
        <taxon>Bacillales</taxon>
        <taxon>Bacillaceae</taxon>
        <taxon>Terribacillus</taxon>
    </lineage>
</organism>
<keyword evidence="4" id="KW-0902">Two-component regulatory system</keyword>
<dbReference type="PANTHER" id="PTHR48111">
    <property type="entry name" value="REGULATOR OF RPOS"/>
    <property type="match status" value="1"/>
</dbReference>
<dbReference type="RefSeq" id="WP_093724951.1">
    <property type="nucleotide sequence ID" value="NZ_FMZB01000001.1"/>
</dbReference>
<dbReference type="OrthoDB" id="9790442at2"/>
<dbReference type="Pfam" id="PF00486">
    <property type="entry name" value="Trans_reg_C"/>
    <property type="match status" value="1"/>
</dbReference>
<dbReference type="GO" id="GO:0032993">
    <property type="term" value="C:protein-DNA complex"/>
    <property type="evidence" value="ECO:0007669"/>
    <property type="project" value="TreeGrafter"/>
</dbReference>
<evidence type="ECO:0000259" key="14">
    <source>
        <dbReference type="PROSITE" id="PS50110"/>
    </source>
</evidence>
<proteinExistence type="predicted"/>
<dbReference type="GO" id="GO:0000976">
    <property type="term" value="F:transcription cis-regulatory region binding"/>
    <property type="evidence" value="ECO:0007669"/>
    <property type="project" value="TreeGrafter"/>
</dbReference>
<reference evidence="17" key="1">
    <citation type="submission" date="2016-10" db="EMBL/GenBank/DDBJ databases">
        <authorList>
            <person name="Varghese N."/>
            <person name="Submissions S."/>
        </authorList>
    </citation>
    <scope>NUCLEOTIDE SEQUENCE [LARGE SCALE GENOMIC DNA]</scope>
    <source>
        <strain evidence="17">DSM 21620</strain>
    </source>
</reference>
<keyword evidence="17" id="KW-1185">Reference proteome</keyword>
<evidence type="ECO:0000256" key="11">
    <source>
        <dbReference type="ARBA" id="ARBA00039976"/>
    </source>
</evidence>
<evidence type="ECO:0000259" key="15">
    <source>
        <dbReference type="PROSITE" id="PS51755"/>
    </source>
</evidence>
<feature type="DNA-binding region" description="OmpR/PhoB-type" evidence="13">
    <location>
        <begin position="125"/>
        <end position="223"/>
    </location>
</feature>
<dbReference type="Pfam" id="PF00072">
    <property type="entry name" value="Response_reg"/>
    <property type="match status" value="1"/>
</dbReference>
<keyword evidence="3 12" id="KW-0597">Phosphoprotein</keyword>
<feature type="domain" description="Response regulatory" evidence="14">
    <location>
        <begin position="3"/>
        <end position="116"/>
    </location>
</feature>
<evidence type="ECO:0000256" key="4">
    <source>
        <dbReference type="ARBA" id="ARBA00023012"/>
    </source>
</evidence>
<keyword evidence="2" id="KW-0963">Cytoplasm</keyword>